<gene>
    <name evidence="2" type="ORF">OLEAN_C10970</name>
</gene>
<dbReference type="KEGG" id="oai:OLEAN_C10970"/>
<organism evidence="2 3">
    <name type="scientific">Oleispira antarctica RB-8</name>
    <dbReference type="NCBI Taxonomy" id="698738"/>
    <lineage>
        <taxon>Bacteria</taxon>
        <taxon>Pseudomonadati</taxon>
        <taxon>Pseudomonadota</taxon>
        <taxon>Gammaproteobacteria</taxon>
        <taxon>Oceanospirillales</taxon>
        <taxon>Oceanospirillaceae</taxon>
        <taxon>Oleispira</taxon>
    </lineage>
</organism>
<feature type="chain" id="PRO_5004374284" description="DUF3570 domain-containing protein" evidence="1">
    <location>
        <begin position="30"/>
        <end position="417"/>
    </location>
</feature>
<name>R4YPT6_OLEAN</name>
<sequence>MQLDKKSNVYNLIALASCSLLGVANPALAADDITEDWKVDTAVLYYNETDRVSAVESAVSISKEFSGDKILSGKLTIDSLSGSSHNGASINENAQTFTSPSGEEQYVVEAGDVPLDPNFEDDRTSFNVQMSQPLSRLVNVEYGAAYSTELDYTSMSLNASLTRDFNQRNTTLSAGIAVAQDEINPHDGLPELYSLMSDNTKTSADTKNTVDLLLGLTQVINRNTIMQFNYGIGSSTGYQNDPYKIVSIISDATGAPLDYLFESRPDSRIKHSLYWQTKHHLERDMVDVSVRLMSDDWGINSQTLDLRYRWNLSETQYLEPHVRYYNQSAADFYQYEVSNEGLSAVQLAAQYQRDGTDVSADYRLGELNATTVGLKWGASLFKNHQLTTRLELYQQSGNSDVADLDAMIFQVGYGLKF</sequence>
<dbReference type="PATRIC" id="fig|698738.3.peg.1140"/>
<dbReference type="InterPro" id="IPR021953">
    <property type="entry name" value="DUF3570"/>
</dbReference>
<accession>R4YPT6</accession>
<dbReference type="AlphaFoldDB" id="R4YPT6"/>
<evidence type="ECO:0000256" key="1">
    <source>
        <dbReference type="SAM" id="SignalP"/>
    </source>
</evidence>
<dbReference type="HOGENOM" id="CLU_656630_0_0_6"/>
<proteinExistence type="predicted"/>
<dbReference type="Proteomes" id="UP000032749">
    <property type="component" value="Chromosome"/>
</dbReference>
<keyword evidence="3" id="KW-1185">Reference proteome</keyword>
<dbReference type="PROSITE" id="PS51257">
    <property type="entry name" value="PROKAR_LIPOPROTEIN"/>
    <property type="match status" value="1"/>
</dbReference>
<keyword evidence="1" id="KW-0732">Signal</keyword>
<dbReference type="OrthoDB" id="5450709at2"/>
<dbReference type="EMBL" id="FO203512">
    <property type="protein sequence ID" value="CCK75273.1"/>
    <property type="molecule type" value="Genomic_DNA"/>
</dbReference>
<evidence type="ECO:0008006" key="4">
    <source>
        <dbReference type="Google" id="ProtNLM"/>
    </source>
</evidence>
<protein>
    <recommendedName>
        <fullName evidence="4">DUF3570 domain-containing protein</fullName>
    </recommendedName>
</protein>
<reference evidence="2 3" key="1">
    <citation type="journal article" date="2013" name="Nat. Commun.">
        <title>Genome sequence and functional genomic analysis of the oil-degrading bacterium Oleispira antarctica.</title>
        <authorList>
            <person name="Kube M."/>
            <person name="Chernikova T.N."/>
            <person name="Al-Ramahi Y."/>
            <person name="Beloqui A."/>
            <person name="Lopez-Cortez N."/>
            <person name="Guazzaroni M.E."/>
            <person name="Heipieper H.J."/>
            <person name="Klages S."/>
            <person name="Kotsyurbenko O.R."/>
            <person name="Langer I."/>
            <person name="Nechitaylo T.Y."/>
            <person name="Lunsdorf H."/>
            <person name="Fernandez M."/>
            <person name="Juarez S."/>
            <person name="Ciordia S."/>
            <person name="Singer A."/>
            <person name="Kagan O."/>
            <person name="Egorova O."/>
            <person name="Petit P.A."/>
            <person name="Stogios P."/>
            <person name="Kim Y."/>
            <person name="Tchigvintsev A."/>
            <person name="Flick R."/>
            <person name="Denaro R."/>
            <person name="Genovese M."/>
            <person name="Albar J.P."/>
            <person name="Reva O.N."/>
            <person name="Martinez-Gomariz M."/>
            <person name="Tran H."/>
            <person name="Ferrer M."/>
            <person name="Savchenko A."/>
            <person name="Yakunin A.F."/>
            <person name="Yakimov M.M."/>
            <person name="Golyshina O.V."/>
            <person name="Reinhardt R."/>
            <person name="Golyshin P.N."/>
        </authorList>
    </citation>
    <scope>NUCLEOTIDE SEQUENCE [LARGE SCALE GENOMIC DNA]</scope>
</reference>
<dbReference type="STRING" id="698738.OLEAN_C10970"/>
<feature type="signal peptide" evidence="1">
    <location>
        <begin position="1"/>
        <end position="29"/>
    </location>
</feature>
<evidence type="ECO:0000313" key="3">
    <source>
        <dbReference type="Proteomes" id="UP000032749"/>
    </source>
</evidence>
<evidence type="ECO:0000313" key="2">
    <source>
        <dbReference type="EMBL" id="CCK75273.1"/>
    </source>
</evidence>
<dbReference type="Pfam" id="PF12094">
    <property type="entry name" value="DUF3570"/>
    <property type="match status" value="1"/>
</dbReference>